<dbReference type="EMBL" id="FZOW01000001">
    <property type="protein sequence ID" value="SNS30714.1"/>
    <property type="molecule type" value="Genomic_DNA"/>
</dbReference>
<evidence type="ECO:0000256" key="1">
    <source>
        <dbReference type="ARBA" id="ARBA00004651"/>
    </source>
</evidence>
<evidence type="ECO:0000313" key="8">
    <source>
        <dbReference type="Proteomes" id="UP000198327"/>
    </source>
</evidence>
<dbReference type="PANTHER" id="PTHR30213">
    <property type="entry name" value="INNER MEMBRANE PROTEIN YHJD"/>
    <property type="match status" value="1"/>
</dbReference>
<evidence type="ECO:0000256" key="6">
    <source>
        <dbReference type="SAM" id="Phobius"/>
    </source>
</evidence>
<proteinExistence type="predicted"/>
<dbReference type="GO" id="GO:0005886">
    <property type="term" value="C:plasma membrane"/>
    <property type="evidence" value="ECO:0007669"/>
    <property type="project" value="UniProtKB-SubCell"/>
</dbReference>
<evidence type="ECO:0000256" key="4">
    <source>
        <dbReference type="ARBA" id="ARBA00022989"/>
    </source>
</evidence>
<sequence>MLGSAPLAPSWADSTNGESVSAADRLDGFQRRHPVVGFPLAVIYKFVDDQGGYLAALIAYYAFVSLFPLLLLGSTILGIVLAGNPELQQQILDSALNQIPIVGEDVGEPAQIGGGTLGLVVGVLGSLYGGLGVAVAFQNAMNTAWSVPKNLRPDPIRARIRGLALLSTVGVAVLGITAVNVISSAGYFGRISGTVVLAAVVVLNIVVFGTAFRLATARPLSIGDVLPGAVAAGVIWQLLQTFGGVYIKYVVSRASIINGVFAVVLGLLAFMYVAAVLVVIAVEINVVRVDKLYPRSLLTPFTDDVELTEGDRLTYTGQAEAQRSKAFEEIDVTFDGQGSGGQSGSA</sequence>
<evidence type="ECO:0000256" key="3">
    <source>
        <dbReference type="ARBA" id="ARBA00022692"/>
    </source>
</evidence>
<feature type="transmembrane region" description="Helical" evidence="6">
    <location>
        <begin position="194"/>
        <end position="214"/>
    </location>
</feature>
<protein>
    <submittedName>
        <fullName evidence="7">YihY family inner membrane protein</fullName>
    </submittedName>
</protein>
<dbReference type="AlphaFoldDB" id="A0A239DFU7"/>
<accession>A0A239DFU7</accession>
<keyword evidence="3 6" id="KW-0812">Transmembrane</keyword>
<comment type="subcellular location">
    <subcellularLocation>
        <location evidence="1">Cell membrane</location>
        <topology evidence="1">Multi-pass membrane protein</topology>
    </subcellularLocation>
</comment>
<dbReference type="STRING" id="398843.A3K89_07815"/>
<dbReference type="InterPro" id="IPR017039">
    <property type="entry name" value="Virul_fac_BrkB"/>
</dbReference>
<reference evidence="8" key="1">
    <citation type="submission" date="2017-06" db="EMBL/GenBank/DDBJ databases">
        <authorList>
            <person name="Varghese N."/>
            <person name="Submissions S."/>
        </authorList>
    </citation>
    <scope>NUCLEOTIDE SEQUENCE [LARGE SCALE GENOMIC DNA]</scope>
    <source>
        <strain evidence="8">JCM 23211</strain>
    </source>
</reference>
<dbReference type="Pfam" id="PF03631">
    <property type="entry name" value="Virul_fac_BrkB"/>
    <property type="match status" value="1"/>
</dbReference>
<feature type="transmembrane region" description="Helical" evidence="6">
    <location>
        <begin position="259"/>
        <end position="282"/>
    </location>
</feature>
<name>A0A239DFU7_9NOCA</name>
<feature type="transmembrane region" description="Helical" evidence="6">
    <location>
        <begin position="226"/>
        <end position="247"/>
    </location>
</feature>
<feature type="transmembrane region" description="Helical" evidence="6">
    <location>
        <begin position="117"/>
        <end position="140"/>
    </location>
</feature>
<dbReference type="Proteomes" id="UP000198327">
    <property type="component" value="Unassembled WGS sequence"/>
</dbReference>
<keyword evidence="2" id="KW-1003">Cell membrane</keyword>
<keyword evidence="8" id="KW-1185">Reference proteome</keyword>
<gene>
    <name evidence="7" type="ORF">SAMN05421642_101522</name>
</gene>
<dbReference type="PANTHER" id="PTHR30213:SF1">
    <property type="entry name" value="INNER MEMBRANE PROTEIN YHJD"/>
    <property type="match status" value="1"/>
</dbReference>
<evidence type="ECO:0000313" key="7">
    <source>
        <dbReference type="EMBL" id="SNS30714.1"/>
    </source>
</evidence>
<feature type="transmembrane region" description="Helical" evidence="6">
    <location>
        <begin position="160"/>
        <end position="182"/>
    </location>
</feature>
<organism evidence="7 8">
    <name type="scientific">Rhodococcoides kyotonense</name>
    <dbReference type="NCBI Taxonomy" id="398843"/>
    <lineage>
        <taxon>Bacteria</taxon>
        <taxon>Bacillati</taxon>
        <taxon>Actinomycetota</taxon>
        <taxon>Actinomycetes</taxon>
        <taxon>Mycobacteriales</taxon>
        <taxon>Nocardiaceae</taxon>
        <taxon>Rhodococcoides</taxon>
    </lineage>
</organism>
<keyword evidence="5 6" id="KW-0472">Membrane</keyword>
<feature type="transmembrane region" description="Helical" evidence="6">
    <location>
        <begin position="58"/>
        <end position="82"/>
    </location>
</feature>
<keyword evidence="4 6" id="KW-1133">Transmembrane helix</keyword>
<evidence type="ECO:0000256" key="5">
    <source>
        <dbReference type="ARBA" id="ARBA00023136"/>
    </source>
</evidence>
<evidence type="ECO:0000256" key="2">
    <source>
        <dbReference type="ARBA" id="ARBA00022475"/>
    </source>
</evidence>